<dbReference type="EMBL" id="VZZK01000009">
    <property type="protein sequence ID" value="KAB1079330.1"/>
    <property type="molecule type" value="Genomic_DNA"/>
</dbReference>
<evidence type="ECO:0000313" key="2">
    <source>
        <dbReference type="Proteomes" id="UP000474159"/>
    </source>
</evidence>
<keyword evidence="2" id="KW-1185">Reference proteome</keyword>
<gene>
    <name evidence="1" type="ORF">F6X53_11010</name>
</gene>
<evidence type="ECO:0000313" key="1">
    <source>
        <dbReference type="EMBL" id="KAB1079330.1"/>
    </source>
</evidence>
<proteinExistence type="predicted"/>
<dbReference type="RefSeq" id="WP_151000065.1">
    <property type="nucleotide sequence ID" value="NZ_BPQY01000188.1"/>
</dbReference>
<accession>A0A6L3T0P9</accession>
<reference evidence="1 2" key="1">
    <citation type="submission" date="2019-09" db="EMBL/GenBank/DDBJ databases">
        <title>YIM 48816 draft genome.</title>
        <authorList>
            <person name="Jiang L."/>
        </authorList>
    </citation>
    <scope>NUCLEOTIDE SEQUENCE [LARGE SCALE GENOMIC DNA]</scope>
    <source>
        <strain evidence="1 2">YIM 48816</strain>
    </source>
</reference>
<comment type="caution">
    <text evidence="1">The sequence shown here is derived from an EMBL/GenBank/DDBJ whole genome shotgun (WGS) entry which is preliminary data.</text>
</comment>
<dbReference type="AlphaFoldDB" id="A0A6L3T0P9"/>
<dbReference type="Proteomes" id="UP000474159">
    <property type="component" value="Unassembled WGS sequence"/>
</dbReference>
<protein>
    <submittedName>
        <fullName evidence="1">Uncharacterized protein</fullName>
    </submittedName>
</protein>
<sequence>MMIAACRATSRAMVGKSRFVPRVSEAASFHQEVFWQRRGHVGSVSSRVEPSRSDGELAAQAAELVQFRDRSAGDRVDDHLAAERRANPGRFR</sequence>
<name>A0A6L3T0P9_9HYPH</name>
<organism evidence="1 2">
    <name type="scientific">Methylobacterium soli</name>
    <dbReference type="NCBI Taxonomy" id="553447"/>
    <lineage>
        <taxon>Bacteria</taxon>
        <taxon>Pseudomonadati</taxon>
        <taxon>Pseudomonadota</taxon>
        <taxon>Alphaproteobacteria</taxon>
        <taxon>Hyphomicrobiales</taxon>
        <taxon>Methylobacteriaceae</taxon>
        <taxon>Methylobacterium</taxon>
    </lineage>
</organism>